<name>A0A371CTW4_9APHY</name>
<dbReference type="Proteomes" id="UP000256964">
    <property type="component" value="Unassembled WGS sequence"/>
</dbReference>
<reference evidence="2 3" key="1">
    <citation type="journal article" date="2018" name="Biotechnol. Biofuels">
        <title>Integrative visual omics of the white-rot fungus Polyporus brumalis exposes the biotechnological potential of its oxidative enzymes for delignifying raw plant biomass.</title>
        <authorList>
            <person name="Miyauchi S."/>
            <person name="Rancon A."/>
            <person name="Drula E."/>
            <person name="Hage H."/>
            <person name="Chaduli D."/>
            <person name="Favel A."/>
            <person name="Grisel S."/>
            <person name="Henrissat B."/>
            <person name="Herpoel-Gimbert I."/>
            <person name="Ruiz-Duenas F.J."/>
            <person name="Chevret D."/>
            <person name="Hainaut M."/>
            <person name="Lin J."/>
            <person name="Wang M."/>
            <person name="Pangilinan J."/>
            <person name="Lipzen A."/>
            <person name="Lesage-Meessen L."/>
            <person name="Navarro D."/>
            <person name="Riley R."/>
            <person name="Grigoriev I.V."/>
            <person name="Zhou S."/>
            <person name="Raouche S."/>
            <person name="Rosso M.N."/>
        </authorList>
    </citation>
    <scope>NUCLEOTIDE SEQUENCE [LARGE SCALE GENOMIC DNA]</scope>
    <source>
        <strain evidence="2 3">BRFM 1820</strain>
    </source>
</reference>
<gene>
    <name evidence="2" type="ORF">OH76DRAFT_1181753</name>
</gene>
<evidence type="ECO:0000256" key="1">
    <source>
        <dbReference type="SAM" id="MobiDB-lite"/>
    </source>
</evidence>
<feature type="compositionally biased region" description="Polar residues" evidence="1">
    <location>
        <begin position="19"/>
        <end position="36"/>
    </location>
</feature>
<evidence type="ECO:0000313" key="3">
    <source>
        <dbReference type="Proteomes" id="UP000256964"/>
    </source>
</evidence>
<organism evidence="2 3">
    <name type="scientific">Lentinus brumalis</name>
    <dbReference type="NCBI Taxonomy" id="2498619"/>
    <lineage>
        <taxon>Eukaryota</taxon>
        <taxon>Fungi</taxon>
        <taxon>Dikarya</taxon>
        <taxon>Basidiomycota</taxon>
        <taxon>Agaricomycotina</taxon>
        <taxon>Agaricomycetes</taxon>
        <taxon>Polyporales</taxon>
        <taxon>Polyporaceae</taxon>
        <taxon>Lentinus</taxon>
    </lineage>
</organism>
<proteinExistence type="predicted"/>
<sequence>MYQTSGHAAPPKVNLYSAGGQQPTSTAYRDQLTRSPCHSKGSRKACRNGQANAISVMLCCHGGSRVQSRFPRNHGKYHKAPSSASAVNPTRELHRKRHIALSSPHPTASRTRPNLRERRGMSPPILSLWGTRPSGPSSSHDQRGRCSRFAALGGRELPAGPPASRVDSGLRQQSSASWRPGWPGRMSRFHDRAEGSREKLPRASVSPRILGSKNLSMRERDAIAGVGIRAGSVRFGAVPAHPPPPSRERALSVLAASFLRSCSYPHKRRLPLYPCL</sequence>
<evidence type="ECO:0000313" key="2">
    <source>
        <dbReference type="EMBL" id="RDX43709.1"/>
    </source>
</evidence>
<keyword evidence="3" id="KW-1185">Reference proteome</keyword>
<feature type="region of interest" description="Disordered" evidence="1">
    <location>
        <begin position="70"/>
        <end position="89"/>
    </location>
</feature>
<feature type="compositionally biased region" description="Basic and acidic residues" evidence="1">
    <location>
        <begin position="188"/>
        <end position="201"/>
    </location>
</feature>
<dbReference type="AlphaFoldDB" id="A0A371CTW4"/>
<feature type="region of interest" description="Disordered" evidence="1">
    <location>
        <begin position="103"/>
        <end position="204"/>
    </location>
</feature>
<dbReference type="EMBL" id="KZ857460">
    <property type="protein sequence ID" value="RDX43709.1"/>
    <property type="molecule type" value="Genomic_DNA"/>
</dbReference>
<protein>
    <submittedName>
        <fullName evidence="2">Uncharacterized protein</fullName>
    </submittedName>
</protein>
<feature type="region of interest" description="Disordered" evidence="1">
    <location>
        <begin position="1"/>
        <end position="44"/>
    </location>
</feature>
<accession>A0A371CTW4</accession>